<sequence>MKQFIDFIPLLLFFIVYKIEPRAVEFLGNSYTLGGIFSATAMLIVSSVVVYGILFVKQGKLEKSQWLTLVACLVFGSLTLAFHSETFLKWKAPVVNWLFALAFAGSHFIGDRPLIQRIMGHALSLPKPIWTKLNIAWIIFFLFCGAANLYVAFTYQEFWVDFKVFGSLGMTLVFLIAQGLYLAKHMHDPASAPPPTKTED</sequence>
<dbReference type="Proteomes" id="UP001320513">
    <property type="component" value="Unassembled WGS sequence"/>
</dbReference>
<keyword evidence="1 5" id="KW-1003">Cell membrane</keyword>
<organism evidence="6 7">
    <name type="scientific">Pseudomonas maioricensis</name>
    <dbReference type="NCBI Taxonomy" id="1766623"/>
    <lineage>
        <taxon>Bacteria</taxon>
        <taxon>Pseudomonadati</taxon>
        <taxon>Pseudomonadota</taxon>
        <taxon>Gammaproteobacteria</taxon>
        <taxon>Pseudomonadales</taxon>
        <taxon>Pseudomonadaceae</taxon>
        <taxon>Pseudomonas</taxon>
    </lineage>
</organism>
<evidence type="ECO:0000256" key="5">
    <source>
        <dbReference type="HAMAP-Rule" id="MF_00189"/>
    </source>
</evidence>
<evidence type="ECO:0000313" key="6">
    <source>
        <dbReference type="EMBL" id="MCI8211625.1"/>
    </source>
</evidence>
<feature type="transmembrane region" description="Helical" evidence="5">
    <location>
        <begin position="31"/>
        <end position="54"/>
    </location>
</feature>
<evidence type="ECO:0000313" key="7">
    <source>
        <dbReference type="Proteomes" id="UP001320513"/>
    </source>
</evidence>
<evidence type="ECO:0000256" key="2">
    <source>
        <dbReference type="ARBA" id="ARBA00022692"/>
    </source>
</evidence>
<name>A0ABS9ZM25_9PSED</name>
<keyword evidence="2 5" id="KW-0812">Transmembrane</keyword>
<comment type="caution">
    <text evidence="6">The sequence shown here is derived from an EMBL/GenBank/DDBJ whole genome shotgun (WGS) entry which is preliminary data.</text>
</comment>
<evidence type="ECO:0000256" key="1">
    <source>
        <dbReference type="ARBA" id="ARBA00022475"/>
    </source>
</evidence>
<protein>
    <recommendedName>
        <fullName evidence="5">Inner membrane-spanning protein YciB</fullName>
    </recommendedName>
</protein>
<dbReference type="RefSeq" id="WP_243247729.1">
    <property type="nucleotide sequence ID" value="NZ_LOHG01000012.1"/>
</dbReference>
<dbReference type="EMBL" id="LOHG01000012">
    <property type="protein sequence ID" value="MCI8211625.1"/>
    <property type="molecule type" value="Genomic_DNA"/>
</dbReference>
<feature type="transmembrane region" description="Helical" evidence="5">
    <location>
        <begin position="135"/>
        <end position="153"/>
    </location>
</feature>
<comment type="similarity">
    <text evidence="5">Belongs to the YciB family.</text>
</comment>
<dbReference type="NCBIfam" id="NF001325">
    <property type="entry name" value="PRK00259.1-3"/>
    <property type="match status" value="1"/>
</dbReference>
<feature type="transmembrane region" description="Helical" evidence="5">
    <location>
        <begin position="66"/>
        <end position="82"/>
    </location>
</feature>
<keyword evidence="3 5" id="KW-1133">Transmembrane helix</keyword>
<evidence type="ECO:0000256" key="3">
    <source>
        <dbReference type="ARBA" id="ARBA00022989"/>
    </source>
</evidence>
<dbReference type="Pfam" id="PF04279">
    <property type="entry name" value="IspA"/>
    <property type="match status" value="1"/>
</dbReference>
<comment type="function">
    <text evidence="5">Plays a role in cell envelope biogenesis, maintenance of cell envelope integrity and membrane homeostasis.</text>
</comment>
<dbReference type="NCBIfam" id="NF001327">
    <property type="entry name" value="PRK00259.1-5"/>
    <property type="match status" value="1"/>
</dbReference>
<proteinExistence type="inferred from homology"/>
<accession>A0ABS9ZM25</accession>
<feature type="transmembrane region" description="Helical" evidence="5">
    <location>
        <begin position="94"/>
        <end position="114"/>
    </location>
</feature>
<dbReference type="NCBIfam" id="TIGR00997">
    <property type="entry name" value="ispZ"/>
    <property type="match status" value="1"/>
</dbReference>
<gene>
    <name evidence="5" type="primary">yciB</name>
    <name evidence="6" type="ORF">AUC61_19020</name>
</gene>
<dbReference type="PANTHER" id="PTHR36917">
    <property type="entry name" value="INTRACELLULAR SEPTATION PROTEIN A-RELATED"/>
    <property type="match status" value="1"/>
</dbReference>
<dbReference type="HAMAP" id="MF_00189">
    <property type="entry name" value="YciB"/>
    <property type="match status" value="1"/>
</dbReference>
<dbReference type="InterPro" id="IPR006008">
    <property type="entry name" value="YciB"/>
</dbReference>
<comment type="subcellular location">
    <subcellularLocation>
        <location evidence="5">Cell inner membrane</location>
        <topology evidence="5">Multi-pass membrane protein</topology>
    </subcellularLocation>
</comment>
<dbReference type="PANTHER" id="PTHR36917:SF1">
    <property type="entry name" value="INNER MEMBRANE-SPANNING PROTEIN YCIB"/>
    <property type="match status" value="1"/>
</dbReference>
<keyword evidence="5" id="KW-0997">Cell inner membrane</keyword>
<evidence type="ECO:0000256" key="4">
    <source>
        <dbReference type="ARBA" id="ARBA00023136"/>
    </source>
</evidence>
<keyword evidence="7" id="KW-1185">Reference proteome</keyword>
<reference evidence="6 7" key="1">
    <citation type="submission" date="2015-12" db="EMBL/GenBank/DDBJ databases">
        <title>Phylogenomics in the description of a new species in the Pseudomonas syringae group.</title>
        <authorList>
            <person name="Busquets A."/>
            <person name="Gomila M."/>
            <person name="Beiki F."/>
            <person name="Rahimian H."/>
            <person name="Mulet M."/>
            <person name="Sanchez D."/>
            <person name="Garcia-Valdes E."/>
            <person name="Lalucat J."/>
        </authorList>
    </citation>
    <scope>NUCLEOTIDE SEQUENCE [LARGE SCALE GENOMIC DNA]</scope>
    <source>
        <strain evidence="6 7">S25</strain>
    </source>
</reference>
<keyword evidence="4 5" id="KW-0472">Membrane</keyword>
<feature type="transmembrane region" description="Helical" evidence="5">
    <location>
        <begin position="165"/>
        <end position="183"/>
    </location>
</feature>